<reference evidence="1 2" key="1">
    <citation type="submission" date="2020-08" db="EMBL/GenBank/DDBJ databases">
        <title>Sequencing the genomes of 1000 actinobacteria strains.</title>
        <authorList>
            <person name="Klenk H.-P."/>
        </authorList>
    </citation>
    <scope>NUCLEOTIDE SEQUENCE [LARGE SCALE GENOMIC DNA]</scope>
    <source>
        <strain evidence="1 2">DSM 45809</strain>
    </source>
</reference>
<dbReference type="Proteomes" id="UP000546162">
    <property type="component" value="Unassembled WGS sequence"/>
</dbReference>
<gene>
    <name evidence="1" type="ORF">BJY16_003730</name>
</gene>
<comment type="caution">
    <text evidence="1">The sequence shown here is derived from an EMBL/GenBank/DDBJ whole genome shotgun (WGS) entry which is preliminary data.</text>
</comment>
<name>A0A7W7GXU4_9ACTN</name>
<keyword evidence="2" id="KW-1185">Reference proteome</keyword>
<evidence type="ECO:0000313" key="2">
    <source>
        <dbReference type="Proteomes" id="UP000546162"/>
    </source>
</evidence>
<sequence length="1553" mass="165969">MSTAGDPEVLTARAYRHPVLDDRTVVRLVGASLGPAEDLSMEFLGFATAGAAAVGHGTRQALGFPAWALIHDPANGRHALALVKEMERLARTARSKPGAAMDGYQALATRLGAAAPQFLPTFWEQAGRAFLDADNKRTAGTCFTEARRAEQVHGLIIDEDRVREVHLEFAFAGALTAAMLGAHAREVVDRRPPLEAYELVKTLSLRRVAGGLPPHASMAADLARLAKAAGRDAEREADEVAARLLGYPAVARSHPSVWKAYRKSLVRLGKRDAAVRARLLRIIPDPPGYDTDPTEQWLALLEDSTATTALTTTDAADGSAAQWLERFLRMRRSGSRDGRSERLLGLVERMLPRLAAEGGVRLADTAWGVDVDVLDLCLAAGVPVSFGDPDRDHDLPLDAWVRDSRPGRRELTAIAAAPRWRQLLARSLRTAISRLRDGRSLTGPALPDETLRQAFGAPGVRDVLVEMIDERTARAADGTVAGLDHDLTELAALWSPAGMALAPAGFRRLLGIDLPALVARTLRAGLPVELAWPAYEAAAKEKLRAQFGDAWPELVVHDHRSAHLLTPDGAVTEHTFRLPLVGRPFQETGCRLVDGDLLVAGWNWETGRAYWASRPDRVFETTMRLTPARWGVATVQLPVPGGGATTGTLPIHPGDEHCPSTVYPVATDGQAVWRCEPVDGTMAGDRWQWREFDPRTGDPGRVSVPAFFTTDRPLVAEACQLRPAPAGYCGSPLGWRDGMVGWRAEVTAAGDQAGEGIDGRRVILPERTLVRFGQSTRTARLSAAVLLPGADAPLPVTRLAGHPRGHLQVWTADGEHLLAELPDGTTTLPPLAWWHGLRARDAAGSAALRSLDDPTAAALLDVDATVTGTAEVKAAVAARVEACLPAVTDATLRERITEVVARAVRMRRRIAEVTRHLAEQPAAGSAPAPAVTDTALDQAWAGLCGFDRDHYHGYGRRPEVRYDVLTQLGAIGTVLAGGEPESVPEVPSIWPPALAGLGALAIRAASAVTGDDDRQALAGFLGALAGTPLAGDVPLRVLALSHPRGASIEPVRRDGTQVTMVLPVGPHWFRPGDQEERTAVQFAADGVFTPPAGATVDQELRPSGRLAGDRLTVFLALLAERGPAPWRPVAAETLAAATGMPRAEAVLLLAGLPSIASWEANFLTAGQRATLGLSAAHAKVAHAALRELTGPQRVALLDAAMPADPAALWTDGPDVAAVAEAWIRIRGRRAAVPEDLVAGLARVIDRDLTASVVQAIAGPSAGDWLTTDGRSDARYGARMQSDRGVPFDGRYLTAAAIALPWLAYSLTWDDPLRARLPEALRLVRERLRHPGLRVGHGSCEVARRPQAGPALVDGHGNAAWITFHVAPAHLTGPDDPALGFIDEPTATGLRVLLADWIDEVLTTPPGAAGDPHDPRVSVPHLVDAVRERFGLDADPAAYYLQVLALPDPTDKAVTGWTGWRTPALRTAQAALTEAGLLVTAKRERAARPVFLPGGWQAAKSPRLPVETWKLPLYVDGGPVLLVPRTLPALFTAAWDRVVAGDLPRYHDLGESPR</sequence>
<accession>A0A7W7GXU4</accession>
<evidence type="ECO:0000313" key="1">
    <source>
        <dbReference type="EMBL" id="MBB4740271.1"/>
    </source>
</evidence>
<dbReference type="RefSeq" id="WP_185040701.1">
    <property type="nucleotide sequence ID" value="NZ_BAABFG010000005.1"/>
</dbReference>
<organism evidence="1 2">
    <name type="scientific">Actinoplanes octamycinicus</name>
    <dbReference type="NCBI Taxonomy" id="135948"/>
    <lineage>
        <taxon>Bacteria</taxon>
        <taxon>Bacillati</taxon>
        <taxon>Actinomycetota</taxon>
        <taxon>Actinomycetes</taxon>
        <taxon>Micromonosporales</taxon>
        <taxon>Micromonosporaceae</taxon>
        <taxon>Actinoplanes</taxon>
    </lineage>
</organism>
<dbReference type="EMBL" id="JACHNB010000001">
    <property type="protein sequence ID" value="MBB4740271.1"/>
    <property type="molecule type" value="Genomic_DNA"/>
</dbReference>
<protein>
    <submittedName>
        <fullName evidence="1">Plasmid stabilization system protein ParE</fullName>
    </submittedName>
</protein>
<proteinExistence type="predicted"/>